<dbReference type="Pfam" id="PF04542">
    <property type="entry name" value="Sigma70_r2"/>
    <property type="match status" value="1"/>
</dbReference>
<sequence>MVKKTENIIDSINKAKQGDETSYTFLLNMFWKDIYRFILNKTNDENEAEDVTIRTFSKAFDKIDTFDENYEFKTWLLSIANNLFIDQLRKKKTETISIDKKNSEAYKIEDAEPTPDDLLIIEQNLAQLLAFIKQLKPHYQEIINLRFFQEMSYKEMVIELNEPMSTIKVKLLRAKKLLAEIINSAKS</sequence>
<name>A0A5B7TN43_9FLAO</name>
<dbReference type="InterPro" id="IPR039425">
    <property type="entry name" value="RNA_pol_sigma-70-like"/>
</dbReference>
<keyword evidence="3" id="KW-0731">Sigma factor</keyword>
<comment type="similarity">
    <text evidence="1">Belongs to the sigma-70 factor family. ECF subfamily.</text>
</comment>
<gene>
    <name evidence="7" type="ORF">FF125_05880</name>
</gene>
<dbReference type="InterPro" id="IPR036388">
    <property type="entry name" value="WH-like_DNA-bd_sf"/>
</dbReference>
<keyword evidence="8" id="KW-1185">Reference proteome</keyword>
<evidence type="ECO:0000256" key="2">
    <source>
        <dbReference type="ARBA" id="ARBA00023015"/>
    </source>
</evidence>
<evidence type="ECO:0000259" key="6">
    <source>
        <dbReference type="Pfam" id="PF08281"/>
    </source>
</evidence>
<evidence type="ECO:0000313" key="8">
    <source>
        <dbReference type="Proteomes" id="UP000306229"/>
    </source>
</evidence>
<dbReference type="GO" id="GO:0016987">
    <property type="term" value="F:sigma factor activity"/>
    <property type="evidence" value="ECO:0007669"/>
    <property type="project" value="UniProtKB-KW"/>
</dbReference>
<dbReference type="GO" id="GO:0006352">
    <property type="term" value="P:DNA-templated transcription initiation"/>
    <property type="evidence" value="ECO:0007669"/>
    <property type="project" value="InterPro"/>
</dbReference>
<dbReference type="PANTHER" id="PTHR43133">
    <property type="entry name" value="RNA POLYMERASE ECF-TYPE SIGMA FACTO"/>
    <property type="match status" value="1"/>
</dbReference>
<dbReference type="Gene3D" id="1.10.10.10">
    <property type="entry name" value="Winged helix-like DNA-binding domain superfamily/Winged helix DNA-binding domain"/>
    <property type="match status" value="1"/>
</dbReference>
<dbReference type="CDD" id="cd06171">
    <property type="entry name" value="Sigma70_r4"/>
    <property type="match status" value="1"/>
</dbReference>
<evidence type="ECO:0000256" key="4">
    <source>
        <dbReference type="ARBA" id="ARBA00023163"/>
    </source>
</evidence>
<dbReference type="Pfam" id="PF08281">
    <property type="entry name" value="Sigma70_r4_2"/>
    <property type="match status" value="1"/>
</dbReference>
<dbReference type="SUPFAM" id="SSF88659">
    <property type="entry name" value="Sigma3 and sigma4 domains of RNA polymerase sigma factors"/>
    <property type="match status" value="1"/>
</dbReference>
<dbReference type="EMBL" id="CP040749">
    <property type="protein sequence ID" value="QCX37985.1"/>
    <property type="molecule type" value="Genomic_DNA"/>
</dbReference>
<dbReference type="AlphaFoldDB" id="A0A5B7TN43"/>
<evidence type="ECO:0000313" key="7">
    <source>
        <dbReference type="EMBL" id="QCX37985.1"/>
    </source>
</evidence>
<keyword evidence="4" id="KW-0804">Transcription</keyword>
<evidence type="ECO:0000256" key="1">
    <source>
        <dbReference type="ARBA" id="ARBA00010641"/>
    </source>
</evidence>
<organism evidence="7 8">
    <name type="scientific">Aureibaculum algae</name>
    <dbReference type="NCBI Taxonomy" id="2584122"/>
    <lineage>
        <taxon>Bacteria</taxon>
        <taxon>Pseudomonadati</taxon>
        <taxon>Bacteroidota</taxon>
        <taxon>Flavobacteriia</taxon>
        <taxon>Flavobacteriales</taxon>
        <taxon>Flavobacteriaceae</taxon>
        <taxon>Aureibaculum</taxon>
    </lineage>
</organism>
<dbReference type="RefSeq" id="WP_138948899.1">
    <property type="nucleotide sequence ID" value="NZ_CP040749.1"/>
</dbReference>
<dbReference type="PANTHER" id="PTHR43133:SF60">
    <property type="entry name" value="RNA POLYMERASE SIGMA FACTOR SIGV"/>
    <property type="match status" value="1"/>
</dbReference>
<dbReference type="InterPro" id="IPR007627">
    <property type="entry name" value="RNA_pol_sigma70_r2"/>
</dbReference>
<feature type="domain" description="RNA polymerase sigma-70 region 2" evidence="5">
    <location>
        <begin position="32"/>
        <end position="92"/>
    </location>
</feature>
<dbReference type="Proteomes" id="UP000306229">
    <property type="component" value="Chromosome"/>
</dbReference>
<dbReference type="GO" id="GO:0003677">
    <property type="term" value="F:DNA binding"/>
    <property type="evidence" value="ECO:0007669"/>
    <property type="project" value="InterPro"/>
</dbReference>
<accession>A0A5B7TN43</accession>
<evidence type="ECO:0000259" key="5">
    <source>
        <dbReference type="Pfam" id="PF04542"/>
    </source>
</evidence>
<dbReference type="NCBIfam" id="TIGR02937">
    <property type="entry name" value="sigma70-ECF"/>
    <property type="match status" value="1"/>
</dbReference>
<dbReference type="KEGG" id="fbe:FF125_05880"/>
<dbReference type="InterPro" id="IPR013249">
    <property type="entry name" value="RNA_pol_sigma70_r4_t2"/>
</dbReference>
<dbReference type="Gene3D" id="1.10.1740.10">
    <property type="match status" value="1"/>
</dbReference>
<dbReference type="SUPFAM" id="SSF88946">
    <property type="entry name" value="Sigma2 domain of RNA polymerase sigma factors"/>
    <property type="match status" value="1"/>
</dbReference>
<dbReference type="InterPro" id="IPR013324">
    <property type="entry name" value="RNA_pol_sigma_r3/r4-like"/>
</dbReference>
<protein>
    <submittedName>
        <fullName evidence="7">Sigma-70 family RNA polymerase sigma factor</fullName>
    </submittedName>
</protein>
<dbReference type="OrthoDB" id="9785675at2"/>
<evidence type="ECO:0000256" key="3">
    <source>
        <dbReference type="ARBA" id="ARBA00023082"/>
    </source>
</evidence>
<proteinExistence type="inferred from homology"/>
<feature type="domain" description="RNA polymerase sigma factor 70 region 4 type 2" evidence="6">
    <location>
        <begin position="126"/>
        <end position="178"/>
    </location>
</feature>
<reference evidence="7 8" key="1">
    <citation type="submission" date="2019-05" db="EMBL/GenBank/DDBJ databases">
        <title>Algicella ahnfeltiae gen. nov., sp. nov., a novel marine bacterium of the family Flavobacteriaceae isolated from a red alga.</title>
        <authorList>
            <person name="Nedashkovskaya O.I."/>
            <person name="Kukhlevskiy A.D."/>
            <person name="Kim S.-G."/>
            <person name="Zhukova N.V."/>
            <person name="Mikhailov V.V."/>
        </authorList>
    </citation>
    <scope>NUCLEOTIDE SEQUENCE [LARGE SCALE GENOMIC DNA]</scope>
    <source>
        <strain evidence="7 8">10Alg115</strain>
    </source>
</reference>
<keyword evidence="2" id="KW-0805">Transcription regulation</keyword>
<dbReference type="InterPro" id="IPR013325">
    <property type="entry name" value="RNA_pol_sigma_r2"/>
</dbReference>
<dbReference type="InterPro" id="IPR014284">
    <property type="entry name" value="RNA_pol_sigma-70_dom"/>
</dbReference>